<feature type="binding site" evidence="10">
    <location>
        <begin position="235"/>
        <end position="240"/>
    </location>
    <ligand>
        <name>GTP</name>
        <dbReference type="ChEBI" id="CHEBI:37565"/>
    </ligand>
</feature>
<feature type="binding site" evidence="10">
    <location>
        <position position="260"/>
    </location>
    <ligand>
        <name>Mg(2+)</name>
        <dbReference type="ChEBI" id="CHEBI:18420"/>
    </ligand>
</feature>
<feature type="binding site" evidence="10">
    <location>
        <begin position="279"/>
        <end position="282"/>
    </location>
    <ligand>
        <name>GTP</name>
        <dbReference type="ChEBI" id="CHEBI:37565"/>
    </ligand>
</feature>
<protein>
    <recommendedName>
        <fullName evidence="10">tRNA modification GTPase MnmE</fullName>
        <ecNumber evidence="10">3.6.-.-</ecNumber>
    </recommendedName>
</protein>
<evidence type="ECO:0000256" key="9">
    <source>
        <dbReference type="ARBA" id="ARBA00023134"/>
    </source>
</evidence>
<dbReference type="Pfam" id="PF10396">
    <property type="entry name" value="TrmE_N"/>
    <property type="match status" value="1"/>
</dbReference>
<dbReference type="InterPro" id="IPR027266">
    <property type="entry name" value="TrmE/GcvT-like"/>
</dbReference>
<feature type="domain" description="TrmE-type G" evidence="12">
    <location>
        <begin position="225"/>
        <end position="391"/>
    </location>
</feature>
<dbReference type="Gene3D" id="3.30.1360.120">
    <property type="entry name" value="Probable tRNA modification gtpase trme, domain 1"/>
    <property type="match status" value="1"/>
</dbReference>
<dbReference type="InterPro" id="IPR018948">
    <property type="entry name" value="GTP-bd_TrmE_N"/>
</dbReference>
<dbReference type="PANTHER" id="PTHR42714">
    <property type="entry name" value="TRNA MODIFICATION GTPASE GTPBP3"/>
    <property type="match status" value="1"/>
</dbReference>
<evidence type="ECO:0000256" key="7">
    <source>
        <dbReference type="ARBA" id="ARBA00022842"/>
    </source>
</evidence>
<keyword evidence="5 10" id="KW-0547">Nucleotide-binding</keyword>
<evidence type="ECO:0000256" key="6">
    <source>
        <dbReference type="ARBA" id="ARBA00022801"/>
    </source>
</evidence>
<dbReference type="InterPro" id="IPR027368">
    <property type="entry name" value="MnmE_dom2"/>
</dbReference>
<feature type="binding site" evidence="10">
    <location>
        <position position="256"/>
    </location>
    <ligand>
        <name>K(+)</name>
        <dbReference type="ChEBI" id="CHEBI:29103"/>
    </ligand>
</feature>
<dbReference type="NCBIfam" id="TIGR00450">
    <property type="entry name" value="mnmE_trmE_thdF"/>
    <property type="match status" value="1"/>
</dbReference>
<dbReference type="GO" id="GO:0005525">
    <property type="term" value="F:GTP binding"/>
    <property type="evidence" value="ECO:0007669"/>
    <property type="project" value="UniProtKB-UniRule"/>
</dbReference>
<comment type="caution">
    <text evidence="10">Lacks conserved residue(s) required for the propagation of feature annotation.</text>
</comment>
<dbReference type="GO" id="GO:0046872">
    <property type="term" value="F:metal ion binding"/>
    <property type="evidence" value="ECO:0007669"/>
    <property type="project" value="UniProtKB-KW"/>
</dbReference>
<dbReference type="Proteomes" id="UP000824076">
    <property type="component" value="Unassembled WGS sequence"/>
</dbReference>
<keyword evidence="9 10" id="KW-0342">GTP-binding</keyword>
<keyword evidence="4 10" id="KW-0479">Metal-binding</keyword>
<dbReference type="EC" id="3.6.-.-" evidence="10"/>
<dbReference type="CDD" id="cd04164">
    <property type="entry name" value="trmE"/>
    <property type="match status" value="1"/>
</dbReference>
<feature type="binding site" evidence="10">
    <location>
        <position position="29"/>
    </location>
    <ligand>
        <name>(6S)-5-formyl-5,6,7,8-tetrahydrofolate</name>
        <dbReference type="ChEBI" id="CHEBI:57457"/>
    </ligand>
</feature>
<dbReference type="Pfam" id="PF01926">
    <property type="entry name" value="MMR_HSR1"/>
    <property type="match status" value="1"/>
</dbReference>
<reference evidence="13" key="2">
    <citation type="journal article" date="2021" name="PeerJ">
        <title>Extensive microbial diversity within the chicken gut microbiome revealed by metagenomics and culture.</title>
        <authorList>
            <person name="Gilroy R."/>
            <person name="Ravi A."/>
            <person name="Getino M."/>
            <person name="Pursley I."/>
            <person name="Horton D.L."/>
            <person name="Alikhan N.F."/>
            <person name="Baker D."/>
            <person name="Gharbi K."/>
            <person name="Hall N."/>
            <person name="Watson M."/>
            <person name="Adriaenssens E.M."/>
            <person name="Foster-Nyarko E."/>
            <person name="Jarju S."/>
            <person name="Secka A."/>
            <person name="Antonio M."/>
            <person name="Oren A."/>
            <person name="Chaudhuri R.R."/>
            <person name="La Ragione R."/>
            <person name="Hildebrand F."/>
            <person name="Pallen M.J."/>
        </authorList>
    </citation>
    <scope>NUCLEOTIDE SEQUENCE</scope>
    <source>
        <strain evidence="13">17073</strain>
    </source>
</reference>
<feature type="binding site" evidence="10">
    <location>
        <position position="469"/>
    </location>
    <ligand>
        <name>(6S)-5-formyl-5,6,7,8-tetrahydrofolate</name>
        <dbReference type="ChEBI" id="CHEBI:57457"/>
    </ligand>
</feature>
<comment type="function">
    <text evidence="10">Exhibits a very high intrinsic GTPase hydrolysis rate. Involved in the addition of a carboxymethylaminomethyl (cmnm) group at the wobble position (U34) of certain tRNAs, forming tRNA-cmnm(5)s(2)U34.</text>
</comment>
<evidence type="ECO:0000256" key="1">
    <source>
        <dbReference type="ARBA" id="ARBA00011043"/>
    </source>
</evidence>
<dbReference type="InterPro" id="IPR025867">
    <property type="entry name" value="MnmE_helical"/>
</dbReference>
<feature type="binding site" evidence="10">
    <location>
        <position position="235"/>
    </location>
    <ligand>
        <name>K(+)</name>
        <dbReference type="ChEBI" id="CHEBI:29103"/>
    </ligand>
</feature>
<evidence type="ECO:0000313" key="13">
    <source>
        <dbReference type="EMBL" id="HIU38119.1"/>
    </source>
</evidence>
<dbReference type="GO" id="GO:0005829">
    <property type="term" value="C:cytosol"/>
    <property type="evidence" value="ECO:0007669"/>
    <property type="project" value="TreeGrafter"/>
</dbReference>
<evidence type="ECO:0000256" key="10">
    <source>
        <dbReference type="HAMAP-Rule" id="MF_00379"/>
    </source>
</evidence>
<evidence type="ECO:0000313" key="14">
    <source>
        <dbReference type="Proteomes" id="UP000824076"/>
    </source>
</evidence>
<evidence type="ECO:0000256" key="8">
    <source>
        <dbReference type="ARBA" id="ARBA00022958"/>
    </source>
</evidence>
<dbReference type="CDD" id="cd14858">
    <property type="entry name" value="TrmE_N"/>
    <property type="match status" value="1"/>
</dbReference>
<dbReference type="GO" id="GO:0003924">
    <property type="term" value="F:GTPase activity"/>
    <property type="evidence" value="ECO:0007669"/>
    <property type="project" value="UniProtKB-UniRule"/>
</dbReference>
<proteinExistence type="inferred from homology"/>
<keyword evidence="3 10" id="KW-0819">tRNA processing</keyword>
<name>A0A9D1ILB7_9BACT</name>
<dbReference type="InterPro" id="IPR005225">
    <property type="entry name" value="Small_GTP-bd"/>
</dbReference>
<feature type="binding site" evidence="10">
    <location>
        <begin position="254"/>
        <end position="260"/>
    </location>
    <ligand>
        <name>GTP</name>
        <dbReference type="ChEBI" id="CHEBI:37565"/>
    </ligand>
</feature>
<keyword evidence="8 10" id="KW-0630">Potassium</keyword>
<dbReference type="PROSITE" id="PS51709">
    <property type="entry name" value="G_TRME"/>
    <property type="match status" value="1"/>
</dbReference>
<dbReference type="Gene3D" id="1.20.120.430">
    <property type="entry name" value="tRNA modification GTPase MnmE domain 2"/>
    <property type="match status" value="1"/>
</dbReference>
<dbReference type="InterPro" id="IPR027417">
    <property type="entry name" value="P-loop_NTPase"/>
</dbReference>
<comment type="subunit">
    <text evidence="10">Homodimer. Heterotetramer of two MnmE and two MnmG subunits.</text>
</comment>
<gene>
    <name evidence="10 13" type="primary">mnmE</name>
    <name evidence="10" type="synonym">trmE</name>
    <name evidence="13" type="ORF">IAD18_00435</name>
</gene>
<organism evidence="13 14">
    <name type="scientific">Candidatus Limisoma intestinavium</name>
    <dbReference type="NCBI Taxonomy" id="2840856"/>
    <lineage>
        <taxon>Bacteria</taxon>
        <taxon>Pseudomonadati</taxon>
        <taxon>Bacteroidota</taxon>
        <taxon>Bacteroidia</taxon>
        <taxon>Bacteroidales</taxon>
        <taxon>Candidatus Limisoma</taxon>
    </lineage>
</organism>
<dbReference type="SUPFAM" id="SSF52540">
    <property type="entry name" value="P-loop containing nucleoside triphosphate hydrolases"/>
    <property type="match status" value="1"/>
</dbReference>
<dbReference type="PANTHER" id="PTHR42714:SF2">
    <property type="entry name" value="TRNA MODIFICATION GTPASE GTPBP3, MITOCHONDRIAL"/>
    <property type="match status" value="1"/>
</dbReference>
<evidence type="ECO:0000256" key="2">
    <source>
        <dbReference type="ARBA" id="ARBA00022490"/>
    </source>
</evidence>
<dbReference type="InterPro" id="IPR006073">
    <property type="entry name" value="GTP-bd"/>
</dbReference>
<evidence type="ECO:0000256" key="5">
    <source>
        <dbReference type="ARBA" id="ARBA00022741"/>
    </source>
</evidence>
<dbReference type="AlphaFoldDB" id="A0A9D1ILB7"/>
<dbReference type="Gene3D" id="3.40.50.300">
    <property type="entry name" value="P-loop containing nucleotide triphosphate hydrolases"/>
    <property type="match status" value="1"/>
</dbReference>
<feature type="binding site" evidence="10">
    <location>
        <position position="129"/>
    </location>
    <ligand>
        <name>(6S)-5-formyl-5,6,7,8-tetrahydrofolate</name>
        <dbReference type="ChEBI" id="CHEBI:57457"/>
    </ligand>
</feature>
<accession>A0A9D1ILB7</accession>
<feature type="binding site" evidence="10">
    <location>
        <position position="259"/>
    </location>
    <ligand>
        <name>K(+)</name>
        <dbReference type="ChEBI" id="CHEBI:29103"/>
    </ligand>
</feature>
<keyword evidence="2 10" id="KW-0963">Cytoplasm</keyword>
<dbReference type="GO" id="GO:0042802">
    <property type="term" value="F:identical protein binding"/>
    <property type="evidence" value="ECO:0007669"/>
    <property type="project" value="UniProtKB-ARBA"/>
</dbReference>
<keyword evidence="6 10" id="KW-0378">Hydrolase</keyword>
<comment type="cofactor">
    <cofactor evidence="10">
        <name>K(+)</name>
        <dbReference type="ChEBI" id="CHEBI:29103"/>
    </cofactor>
    <text evidence="10">Binds 1 potassium ion per subunit.</text>
</comment>
<dbReference type="NCBIfam" id="NF003661">
    <property type="entry name" value="PRK05291.1-3"/>
    <property type="match status" value="1"/>
</dbReference>
<keyword evidence="7 10" id="KW-0460">Magnesium</keyword>
<dbReference type="FunFam" id="3.40.50.300:FF:001376">
    <property type="entry name" value="tRNA modification GTPase MnmE"/>
    <property type="match status" value="1"/>
</dbReference>
<reference evidence="13" key="1">
    <citation type="submission" date="2020-10" db="EMBL/GenBank/DDBJ databases">
        <authorList>
            <person name="Gilroy R."/>
        </authorList>
    </citation>
    <scope>NUCLEOTIDE SEQUENCE</scope>
    <source>
        <strain evidence="13">17073</strain>
    </source>
</reference>
<comment type="subcellular location">
    <subcellularLocation>
        <location evidence="10">Cytoplasm</location>
    </subcellularLocation>
</comment>
<comment type="similarity">
    <text evidence="1 10 11">Belongs to the TRAFAC class TrmE-Era-EngA-EngB-Septin-like GTPase superfamily. TrmE GTPase family.</text>
</comment>
<dbReference type="InterPro" id="IPR031168">
    <property type="entry name" value="G_TrmE"/>
</dbReference>
<sequence>MEQLTHDLISDTICAVSTPHGKGGIAVVRVSGPDALPTVMKSWKGANLAAAPSHTLHFGRIVYPDGETLDEVVASVFRAPHSFTGEDVVELSCHGSTWVQSQIVALLIANGCRAAEGGEFTRRAFLNRKLDLSQAEAIADVIASSSRAAHRIAVSQMRGGFSRMLSALREKLLEFVSLIELELDFSEEEVEFADRTRLVALAEDINATLSRLADSFAIGNAIKNGIPVAIVGEPNAGKSTLLNRLLHDDKALVSDIRGTTRDAIEDTIDLGGLTFRFIDTAGIRQTDDTIESMGIERTFKKISEAGIVLWMIDATQPLDNIPAVAADILPRTKGKTLIAVVNKIDRLDPDTLASVHKAIEKATPSTRAAFISAKCDIDVDRLEQMLLKAAQIPDNDPDAVVVANARHYDALVHARDAIQRAIAGLKAGISGDFAAQDIRECMHYLGEITGEITTDEVLGSIFSRFCIGK</sequence>
<feature type="binding site" evidence="10">
    <location>
        <position position="254"/>
    </location>
    <ligand>
        <name>K(+)</name>
        <dbReference type="ChEBI" id="CHEBI:29103"/>
    </ligand>
</feature>
<dbReference type="GO" id="GO:0002098">
    <property type="term" value="P:tRNA wobble uridine modification"/>
    <property type="evidence" value="ECO:0007669"/>
    <property type="project" value="TreeGrafter"/>
</dbReference>
<dbReference type="GO" id="GO:0030488">
    <property type="term" value="P:tRNA methylation"/>
    <property type="evidence" value="ECO:0007669"/>
    <property type="project" value="TreeGrafter"/>
</dbReference>
<dbReference type="HAMAP" id="MF_00379">
    <property type="entry name" value="GTPase_MnmE"/>
    <property type="match status" value="1"/>
</dbReference>
<feature type="binding site" evidence="10">
    <location>
        <position position="90"/>
    </location>
    <ligand>
        <name>(6S)-5-formyl-5,6,7,8-tetrahydrofolate</name>
        <dbReference type="ChEBI" id="CHEBI:57457"/>
    </ligand>
</feature>
<dbReference type="InterPro" id="IPR004520">
    <property type="entry name" value="GTPase_MnmE"/>
</dbReference>
<dbReference type="EMBL" id="DVMS01000010">
    <property type="protein sequence ID" value="HIU38119.1"/>
    <property type="molecule type" value="Genomic_DNA"/>
</dbReference>
<dbReference type="Pfam" id="PF12631">
    <property type="entry name" value="MnmE_helical"/>
    <property type="match status" value="1"/>
</dbReference>
<feature type="binding site" evidence="10">
    <location>
        <position position="239"/>
    </location>
    <ligand>
        <name>Mg(2+)</name>
        <dbReference type="ChEBI" id="CHEBI:18420"/>
    </ligand>
</feature>
<dbReference type="SUPFAM" id="SSF116878">
    <property type="entry name" value="TrmE connector domain"/>
    <property type="match status" value="1"/>
</dbReference>
<dbReference type="NCBIfam" id="TIGR00231">
    <property type="entry name" value="small_GTP"/>
    <property type="match status" value="1"/>
</dbReference>
<evidence type="ECO:0000256" key="3">
    <source>
        <dbReference type="ARBA" id="ARBA00022694"/>
    </source>
</evidence>
<evidence type="ECO:0000256" key="11">
    <source>
        <dbReference type="RuleBase" id="RU003313"/>
    </source>
</evidence>
<evidence type="ECO:0000259" key="12">
    <source>
        <dbReference type="PROSITE" id="PS51709"/>
    </source>
</evidence>
<comment type="caution">
    <text evidence="13">The sequence shown here is derived from an EMBL/GenBank/DDBJ whole genome shotgun (WGS) entry which is preliminary data.</text>
</comment>
<evidence type="ECO:0000256" key="4">
    <source>
        <dbReference type="ARBA" id="ARBA00022723"/>
    </source>
</evidence>
<dbReference type="FunFam" id="3.30.1360.120:FF:000003">
    <property type="entry name" value="tRNA modification GTPase MnmE"/>
    <property type="match status" value="1"/>
</dbReference>